<dbReference type="Gene3D" id="3.10.20.90">
    <property type="entry name" value="Phosphatidylinositol 3-kinase Catalytic Subunit, Chain A, domain 1"/>
    <property type="match status" value="1"/>
</dbReference>
<proteinExistence type="predicted"/>
<gene>
    <name evidence="3" type="ORF">CSSPTR1EN2_LOCUS8317</name>
</gene>
<organism evidence="3 4">
    <name type="scientific">Sphagnum troendelagicum</name>
    <dbReference type="NCBI Taxonomy" id="128251"/>
    <lineage>
        <taxon>Eukaryota</taxon>
        <taxon>Viridiplantae</taxon>
        <taxon>Streptophyta</taxon>
        <taxon>Embryophyta</taxon>
        <taxon>Bryophyta</taxon>
        <taxon>Sphagnophytina</taxon>
        <taxon>Sphagnopsida</taxon>
        <taxon>Sphagnales</taxon>
        <taxon>Sphagnaceae</taxon>
        <taxon>Sphagnum</taxon>
    </lineage>
</organism>
<evidence type="ECO:0000313" key="3">
    <source>
        <dbReference type="EMBL" id="CAK9206375.1"/>
    </source>
</evidence>
<dbReference type="InterPro" id="IPR001012">
    <property type="entry name" value="UBX_dom"/>
</dbReference>
<dbReference type="EMBL" id="OZ019907">
    <property type="protein sequence ID" value="CAK9206375.1"/>
    <property type="molecule type" value="Genomic_DNA"/>
</dbReference>
<feature type="region of interest" description="Disordered" evidence="1">
    <location>
        <begin position="212"/>
        <end position="253"/>
    </location>
</feature>
<dbReference type="InterPro" id="IPR029071">
    <property type="entry name" value="Ubiquitin-like_domsf"/>
</dbReference>
<evidence type="ECO:0000313" key="4">
    <source>
        <dbReference type="Proteomes" id="UP001497512"/>
    </source>
</evidence>
<name>A0ABP0TVY0_9BRYO</name>
<feature type="domain" description="UBX" evidence="2">
    <location>
        <begin position="100"/>
        <end position="169"/>
    </location>
</feature>
<dbReference type="CDD" id="cd16118">
    <property type="entry name" value="UBX2_UBXN9"/>
    <property type="match status" value="1"/>
</dbReference>
<dbReference type="PROSITE" id="PS50033">
    <property type="entry name" value="UBX"/>
    <property type="match status" value="1"/>
</dbReference>
<dbReference type="InterPro" id="IPR044232">
    <property type="entry name" value="PUX1"/>
</dbReference>
<dbReference type="Pfam" id="PF00789">
    <property type="entry name" value="UBX"/>
    <property type="match status" value="1"/>
</dbReference>
<protein>
    <recommendedName>
        <fullName evidence="2">UBX domain-containing protein</fullName>
    </recommendedName>
</protein>
<dbReference type="PANTHER" id="PTHR47557">
    <property type="entry name" value="PLANT UBX DOMAIN-CONTAINING PROTEIN 1"/>
    <property type="match status" value="1"/>
</dbReference>
<evidence type="ECO:0000259" key="2">
    <source>
        <dbReference type="PROSITE" id="PS50033"/>
    </source>
</evidence>
<reference evidence="3" key="1">
    <citation type="submission" date="2024-02" db="EMBL/GenBank/DDBJ databases">
        <authorList>
            <consortium name="ELIXIR-Norway"/>
            <consortium name="Elixir Norway"/>
        </authorList>
    </citation>
    <scope>NUCLEOTIDE SEQUENCE</scope>
</reference>
<keyword evidence="4" id="KW-1185">Reference proteome</keyword>
<evidence type="ECO:0000256" key="1">
    <source>
        <dbReference type="SAM" id="MobiDB-lite"/>
    </source>
</evidence>
<sequence length="253" mass="28818">MEESRMDPAHASDLIASVARDLGREVRVFVSPAALDSEDTSTVGKPRAAQEEEPEDFYDFTAEDYARIMASRKEEIYLKTRKIREQEQAARRAHMTKAIIRVQFPDNFVLEATFRSTDSLSSLIELLQRALARPDLPFYLYTVPPKKRIKDLQQSMIDAGFCPGALIYFAYEISKGSYNQTQSSWAEDFGSGPYLRPEIQVLRDLHLLAPSSSTGKSVQEEWKEREQAPDDTSDVPKRPLKPTGKPKPKWLKM</sequence>
<accession>A0ABP0TVY0</accession>
<feature type="compositionally biased region" description="Basic and acidic residues" evidence="1">
    <location>
        <begin position="218"/>
        <end position="228"/>
    </location>
</feature>
<dbReference type="Proteomes" id="UP001497512">
    <property type="component" value="Chromosome 15"/>
</dbReference>
<dbReference type="SUPFAM" id="SSF54236">
    <property type="entry name" value="Ubiquitin-like"/>
    <property type="match status" value="1"/>
</dbReference>
<feature type="compositionally biased region" description="Basic residues" evidence="1">
    <location>
        <begin position="238"/>
        <end position="253"/>
    </location>
</feature>
<dbReference type="PANTHER" id="PTHR47557:SF2">
    <property type="entry name" value="PLANT UBX DOMAIN-CONTAINING PROTEIN 1"/>
    <property type="match status" value="1"/>
</dbReference>